<evidence type="ECO:0000259" key="7">
    <source>
        <dbReference type="PROSITE" id="PS52004"/>
    </source>
</evidence>
<dbReference type="InterPro" id="IPR016035">
    <property type="entry name" value="Acyl_Trfase/lysoPLipase"/>
</dbReference>
<dbReference type="SMART" id="SM00827">
    <property type="entry name" value="PKS_AT"/>
    <property type="match status" value="1"/>
</dbReference>
<dbReference type="EMBL" id="AP018365">
    <property type="protein sequence ID" value="BBB02258.1"/>
    <property type="molecule type" value="Genomic_DNA"/>
</dbReference>
<feature type="region of interest" description="Disordered" evidence="6">
    <location>
        <begin position="651"/>
        <end position="721"/>
    </location>
</feature>
<keyword evidence="1" id="KW-0596">Phosphopantetheine</keyword>
<name>A0A7U3V0I1_9ACTN</name>
<evidence type="ECO:0000256" key="1">
    <source>
        <dbReference type="ARBA" id="ARBA00022450"/>
    </source>
</evidence>
<feature type="region of interest" description="Disordered" evidence="6">
    <location>
        <begin position="1"/>
        <end position="50"/>
    </location>
</feature>
<dbReference type="InterPro" id="IPR020841">
    <property type="entry name" value="PKS_Beta-ketoAc_synthase_dom"/>
</dbReference>
<dbReference type="PROSITE" id="PS52004">
    <property type="entry name" value="KS3_2"/>
    <property type="match status" value="1"/>
</dbReference>
<dbReference type="InterPro" id="IPR014030">
    <property type="entry name" value="Ketoacyl_synth_N"/>
</dbReference>
<feature type="compositionally biased region" description="Pro residues" evidence="6">
    <location>
        <begin position="478"/>
        <end position="501"/>
    </location>
</feature>
<proteinExistence type="predicted"/>
<dbReference type="PANTHER" id="PTHR43775:SF51">
    <property type="entry name" value="INACTIVE PHENOLPHTHIOCEROL SYNTHESIS POLYKETIDE SYNTHASE TYPE I PKS1-RELATED"/>
    <property type="match status" value="1"/>
</dbReference>
<dbReference type="SUPFAM" id="SSF55048">
    <property type="entry name" value="Probable ACP-binding domain of malonyl-CoA ACP transacylase"/>
    <property type="match status" value="1"/>
</dbReference>
<dbReference type="Gene3D" id="3.40.366.10">
    <property type="entry name" value="Malonyl-Coenzyme A Acyl Carrier Protein, domain 2"/>
    <property type="match status" value="1"/>
</dbReference>
<evidence type="ECO:0000313" key="8">
    <source>
        <dbReference type="EMBL" id="BBB02258.1"/>
    </source>
</evidence>
<feature type="compositionally biased region" description="Low complexity" evidence="6">
    <location>
        <begin position="577"/>
        <end position="594"/>
    </location>
</feature>
<dbReference type="SMART" id="SM00825">
    <property type="entry name" value="PKS_KS"/>
    <property type="match status" value="1"/>
</dbReference>
<dbReference type="FunFam" id="3.40.366.10:FF:000002">
    <property type="entry name" value="Probable polyketide synthase 2"/>
    <property type="match status" value="1"/>
</dbReference>
<keyword evidence="3" id="KW-0808">Transferase</keyword>
<feature type="region of interest" description="Disordered" evidence="6">
    <location>
        <begin position="577"/>
        <end position="599"/>
    </location>
</feature>
<dbReference type="CDD" id="cd00833">
    <property type="entry name" value="PKS"/>
    <property type="match status" value="1"/>
</dbReference>
<dbReference type="SUPFAM" id="SSF53901">
    <property type="entry name" value="Thiolase-like"/>
    <property type="match status" value="1"/>
</dbReference>
<dbReference type="AlphaFoldDB" id="A0A7U3V0I1"/>
<protein>
    <submittedName>
        <fullName evidence="8">Putative polyketide synthase</fullName>
    </submittedName>
</protein>
<feature type="region of interest" description="Disordered" evidence="6">
    <location>
        <begin position="1243"/>
        <end position="1279"/>
    </location>
</feature>
<dbReference type="InterPro" id="IPR014043">
    <property type="entry name" value="Acyl_transferase_dom"/>
</dbReference>
<feature type="compositionally biased region" description="Low complexity" evidence="6">
    <location>
        <begin position="502"/>
        <end position="541"/>
    </location>
</feature>
<dbReference type="Pfam" id="PF02801">
    <property type="entry name" value="Ketoacyl-synt_C"/>
    <property type="match status" value="1"/>
</dbReference>
<feature type="domain" description="Ketosynthase family 3 (KS3)" evidence="7">
    <location>
        <begin position="54"/>
        <end position="473"/>
    </location>
</feature>
<reference evidence="8 9" key="3">
    <citation type="journal article" date="2011" name="Nat. Chem. Biol.">
        <title>Reveromycin A biosynthesis uses RevG and RevJ for stereospecific spiroacetal formation.</title>
        <authorList>
            <person name="Takahashi S."/>
            <person name="Toyoda A."/>
            <person name="Sekiyama Y."/>
            <person name="Takagi H."/>
            <person name="Nogawa T."/>
            <person name="Uramoto M."/>
            <person name="Suzuki R."/>
            <person name="Koshino H."/>
            <person name="Kumano T."/>
            <person name="Panthee S."/>
            <person name="Dairi T."/>
            <person name="Ishikawa J."/>
            <person name="Ikeda H."/>
            <person name="Sakaki Y."/>
            <person name="Osada H."/>
        </authorList>
    </citation>
    <scope>NUCLEOTIDE SEQUENCE [LARGE SCALE GENOMIC DNA]</scope>
    <source>
        <strain evidence="8 9">SN-593</strain>
    </source>
</reference>
<accession>A0A7U3V0I1</accession>
<feature type="compositionally biased region" description="Low complexity" evidence="6">
    <location>
        <begin position="651"/>
        <end position="695"/>
    </location>
</feature>
<dbReference type="PANTHER" id="PTHR43775">
    <property type="entry name" value="FATTY ACID SYNTHASE"/>
    <property type="match status" value="1"/>
</dbReference>
<evidence type="ECO:0000256" key="4">
    <source>
        <dbReference type="ARBA" id="ARBA00023268"/>
    </source>
</evidence>
<feature type="compositionally biased region" description="Basic and acidic residues" evidence="6">
    <location>
        <begin position="1268"/>
        <end position="1279"/>
    </location>
</feature>
<dbReference type="Pfam" id="PF22621">
    <property type="entry name" value="CurL-like_PKS_C"/>
    <property type="match status" value="1"/>
</dbReference>
<dbReference type="InterPro" id="IPR050091">
    <property type="entry name" value="PKS_NRPS_Biosynth_Enz"/>
</dbReference>
<organism evidence="8 9">
    <name type="scientific">Actinacidiphila reveromycinica</name>
    <dbReference type="NCBI Taxonomy" id="659352"/>
    <lineage>
        <taxon>Bacteria</taxon>
        <taxon>Bacillati</taxon>
        <taxon>Actinomycetota</taxon>
        <taxon>Actinomycetes</taxon>
        <taxon>Kitasatosporales</taxon>
        <taxon>Streptomycetaceae</taxon>
        <taxon>Actinacidiphila</taxon>
    </lineage>
</organism>
<evidence type="ECO:0000256" key="6">
    <source>
        <dbReference type="SAM" id="MobiDB-lite"/>
    </source>
</evidence>
<dbReference type="Pfam" id="PF00109">
    <property type="entry name" value="ketoacyl-synt"/>
    <property type="match status" value="1"/>
</dbReference>
<sequence>MRGVVVTEAEASAGSPRTNVEGEAVGRDGAEPDRAPGPARGAAGGPGAEPGNQAEAVAIVGMACRYPGGVDSPAGLWQLAADGREAVGPLPADRGWDLAAVPGTEGPEPCAPGAPGVDRGGFLDGAAEFDAEFFGMTPAQAQAADPQHRLMLEVCWEACERAGLDPAELREAETGVFVAAASSGYGAGHPDGGAAEGPLSVRLADAFGLRDPAAGDPPAADPPHSLAALLQAGEALRAGECAFALAGGVTVHATPEEFLRPLGDLAPDGRCKAFAAAADGTGLAEGAAVLVLERLADARRGGHPVLALLRGGATRPQDGPGGPDAPDGASHLGLIRAALADAGLRPDEVDAVEAHGSGTAPGDTAEAAALIAAYGRDRAADRPLWLGAVTSNLGHTGRAAGAAGVIKTVEALQRGVLPKTLHAAAPTPRVDWHTGGVRLATKDVAWPRGERPRRAGVSSLGAATADTHVILEEAPPISTSPPVDPSPPVPAARPVSGPRPAPAGAVPAAGAAAASGASPSPASGRAVPSGPARTAAADSAAGAVPDTVPAAAPVAAPGSAGAGAEVSAPAGATGPVRGAVPGAAPTRGAAPGTVSASTPVPATRVGRAVVVEGIPGAGAGPVAGSGTGAASGAAPSVVPSAASGVGRAVTGGAPSAGSPGAVRDAAAPPGPVAAAAPMPGGATATASASSSPGAAPGAGRGAGSGPGTPAPSGAAVRRGRGGAAEETGAVLAWPVSGRSAAGLSAQARQLADFVSARPELDPRDLAWSLAATRPALEHRAAVVGTSREDLLAGLAALAEGRARTGTVSGVVGGAGRLGFVFTGQGAQRIGMGQGLHAAFPAFADAFDAACAALDSHLDRPLADVVRGGDAAGGAQPGTLDDTQWTQAALFAVEVALFRLLESWALRPDILAGHSIGELAAAHVAGVWSLPDAAAVVAARGRLMQALPRGGAMVAVATSERAAEAVLERHPGAALAAVNGPQAVVLSGEADAVTAAAAELAAAGARTHRLRVSHAFHSPLMEPMLAAFADVAASVSYRSPGIPMASALTGRAAADEVAEPGYWVRHVREPVRFADAAGVLRAAGVATFVEIGPDGVLATMGPQTRSGPGAPVGAGRPGEASDELWVPALRRGRDEPRTLVTTLARLHTRGVPVHWTAFHGSGGGRRVDLPTYPFQRRRYWLSAVTPAGGAPAPVRPDGDGRAEDRTAALLAALDRVEQGWAGLDPDRDTAERVAERLRRMLARWTAAVDGSAPDPGRPGADEDPAPRNTDARPDEGSGPA</sequence>
<dbReference type="InterPro" id="IPR016036">
    <property type="entry name" value="Malonyl_transacylase_ACP-bd"/>
</dbReference>
<dbReference type="Gene3D" id="3.30.70.3290">
    <property type="match status" value="2"/>
</dbReference>
<feature type="compositionally biased region" description="Gly residues" evidence="6">
    <location>
        <begin position="696"/>
        <end position="706"/>
    </location>
</feature>
<dbReference type="InterPro" id="IPR001227">
    <property type="entry name" value="Ac_transferase_dom_sf"/>
</dbReference>
<dbReference type="KEGG" id="arev:RVR_10094"/>
<keyword evidence="2" id="KW-0597">Phosphoprotein</keyword>
<evidence type="ECO:0000256" key="5">
    <source>
        <dbReference type="ARBA" id="ARBA00023315"/>
    </source>
</evidence>
<keyword evidence="4" id="KW-0511">Multifunctional enzyme</keyword>
<dbReference type="SUPFAM" id="SSF52151">
    <property type="entry name" value="FabD/lysophospholipase-like"/>
    <property type="match status" value="1"/>
</dbReference>
<feature type="region of interest" description="Disordered" evidence="6">
    <location>
        <begin position="475"/>
        <end position="541"/>
    </location>
</feature>
<evidence type="ECO:0000256" key="2">
    <source>
        <dbReference type="ARBA" id="ARBA00022553"/>
    </source>
</evidence>
<evidence type="ECO:0000313" key="9">
    <source>
        <dbReference type="Proteomes" id="UP000595703"/>
    </source>
</evidence>
<feature type="compositionally biased region" description="Basic and acidic residues" evidence="6">
    <location>
        <begin position="24"/>
        <end position="34"/>
    </location>
</feature>
<dbReference type="Gene3D" id="3.40.47.10">
    <property type="match status" value="1"/>
</dbReference>
<keyword evidence="5" id="KW-0012">Acyltransferase</keyword>
<keyword evidence="9" id="KW-1185">Reference proteome</keyword>
<dbReference type="InterPro" id="IPR014031">
    <property type="entry name" value="Ketoacyl_synth_C"/>
</dbReference>
<gene>
    <name evidence="8" type="ORF">RVR_10094</name>
</gene>
<dbReference type="Pfam" id="PF00698">
    <property type="entry name" value="Acyl_transf_1"/>
    <property type="match status" value="1"/>
</dbReference>
<dbReference type="GO" id="GO:0006633">
    <property type="term" value="P:fatty acid biosynthetic process"/>
    <property type="evidence" value="ECO:0007669"/>
    <property type="project" value="TreeGrafter"/>
</dbReference>
<reference evidence="8 9" key="4">
    <citation type="journal article" date="2020" name="Sci. Rep.">
        <title>beta-carboline chemical signals induce reveromycin production through a LuxR family regulator in Streptomyces sp. SN-593.</title>
        <authorList>
            <person name="Panthee S."/>
            <person name="Kito N."/>
            <person name="Hayashi T."/>
            <person name="Shimizu T."/>
            <person name="Ishikawa J."/>
            <person name="Hamamoto H."/>
            <person name="Osada H."/>
            <person name="Takahashi S."/>
        </authorList>
    </citation>
    <scope>NUCLEOTIDE SEQUENCE [LARGE SCALE GENOMIC DNA]</scope>
    <source>
        <strain evidence="8 9">SN-593</strain>
    </source>
</reference>
<dbReference type="InterPro" id="IPR016039">
    <property type="entry name" value="Thiolase-like"/>
</dbReference>
<reference evidence="8 9" key="1">
    <citation type="journal article" date="2010" name="J. Bacteriol.">
        <title>Biochemical characterization of a novel indole prenyltransferase from Streptomyces sp. SN-593.</title>
        <authorList>
            <person name="Takahashi S."/>
            <person name="Takagi H."/>
            <person name="Toyoda A."/>
            <person name="Uramoto M."/>
            <person name="Nogawa T."/>
            <person name="Ueki M."/>
            <person name="Sakaki Y."/>
            <person name="Osada H."/>
        </authorList>
    </citation>
    <scope>NUCLEOTIDE SEQUENCE [LARGE SCALE GENOMIC DNA]</scope>
    <source>
        <strain evidence="8 9">SN-593</strain>
    </source>
</reference>
<dbReference type="Proteomes" id="UP000595703">
    <property type="component" value="Chromosome"/>
</dbReference>
<reference evidence="8 9" key="2">
    <citation type="journal article" date="2011" name="J. Antibiot.">
        <title>Furaquinocins I and J: novel polyketide isoprenoid hybrid compounds from Streptomyces reveromyceticus SN-593.</title>
        <authorList>
            <person name="Panthee S."/>
            <person name="Takahashi S."/>
            <person name="Takagi H."/>
            <person name="Nogawa T."/>
            <person name="Oowada E."/>
            <person name="Uramoto M."/>
            <person name="Osada H."/>
        </authorList>
    </citation>
    <scope>NUCLEOTIDE SEQUENCE [LARGE SCALE GENOMIC DNA]</scope>
    <source>
        <strain evidence="8 9">SN-593</strain>
    </source>
</reference>
<evidence type="ECO:0000256" key="3">
    <source>
        <dbReference type="ARBA" id="ARBA00022679"/>
    </source>
</evidence>
<dbReference type="GO" id="GO:0004312">
    <property type="term" value="F:fatty acid synthase activity"/>
    <property type="evidence" value="ECO:0007669"/>
    <property type="project" value="TreeGrafter"/>
</dbReference>